<feature type="transmembrane region" description="Helical" evidence="1">
    <location>
        <begin position="20"/>
        <end position="49"/>
    </location>
</feature>
<proteinExistence type="predicted"/>
<feature type="transmembrane region" description="Helical" evidence="1">
    <location>
        <begin position="172"/>
        <end position="192"/>
    </location>
</feature>
<keyword evidence="1" id="KW-0472">Membrane</keyword>
<keyword evidence="1" id="KW-1133">Transmembrane helix</keyword>
<dbReference type="EMBL" id="PGTK01000002">
    <property type="protein sequence ID" value="PJF31815.1"/>
    <property type="molecule type" value="Genomic_DNA"/>
</dbReference>
<dbReference type="AlphaFoldDB" id="A0A2M8P2P6"/>
<reference evidence="2 3" key="1">
    <citation type="submission" date="2017-11" db="EMBL/GenBank/DDBJ databases">
        <title>Evolution of Phototrophy in the Chloroflexi Phylum Driven by Horizontal Gene Transfer.</title>
        <authorList>
            <person name="Ward L.M."/>
            <person name="Hemp J."/>
            <person name="Shih P.M."/>
            <person name="Mcglynn S.E."/>
            <person name="Fischer W."/>
        </authorList>
    </citation>
    <scope>NUCLEOTIDE SEQUENCE [LARGE SCALE GENOMIC DNA]</scope>
    <source>
        <strain evidence="2">CP2_2F</strain>
    </source>
</reference>
<comment type="caution">
    <text evidence="2">The sequence shown here is derived from an EMBL/GenBank/DDBJ whole genome shotgun (WGS) entry which is preliminary data.</text>
</comment>
<evidence type="ECO:0000256" key="1">
    <source>
        <dbReference type="SAM" id="Phobius"/>
    </source>
</evidence>
<evidence type="ECO:0000313" key="2">
    <source>
        <dbReference type="EMBL" id="PJF31815.1"/>
    </source>
</evidence>
<dbReference type="Proteomes" id="UP000228921">
    <property type="component" value="Unassembled WGS sequence"/>
</dbReference>
<accession>A0A2M8P2P6</accession>
<protein>
    <submittedName>
        <fullName evidence="2">Uncharacterized protein</fullName>
    </submittedName>
</protein>
<keyword evidence="1" id="KW-0812">Transmembrane</keyword>
<gene>
    <name evidence="2" type="ORF">CUN51_02410</name>
</gene>
<sequence>MLFPYHTERISLPMLSLPVGMALIGLVSGNVLGLVLLGSGLGILLWALLQVLRQGRGVRLYADYLLIQGSVTGRVRRVPYADVLGFALTRRGGLALLYCKPLTTPQTTLPAEALVGIAATEQPLRRHFVLTARLAQPELLRAALAERLPSALSAPESYVIGLARRRRLRDGLIFVLALLATPLYILIFSRVLNSLR</sequence>
<organism evidence="2 3">
    <name type="scientific">Candidatus Thermofonsia Clade 1 bacterium</name>
    <dbReference type="NCBI Taxonomy" id="2364210"/>
    <lineage>
        <taxon>Bacteria</taxon>
        <taxon>Bacillati</taxon>
        <taxon>Chloroflexota</taxon>
        <taxon>Candidatus Thermofontia</taxon>
        <taxon>Candidatus Thermofonsia Clade 1</taxon>
    </lineage>
</organism>
<name>A0A2M8P2P6_9CHLR</name>
<evidence type="ECO:0000313" key="3">
    <source>
        <dbReference type="Proteomes" id="UP000228921"/>
    </source>
</evidence>